<evidence type="ECO:0000313" key="1">
    <source>
        <dbReference type="EMBL" id="MCQ8186060.1"/>
    </source>
</evidence>
<dbReference type="RefSeq" id="WP_256619955.1">
    <property type="nucleotide sequence ID" value="NZ_JANIBC010000011.1"/>
</dbReference>
<accession>A0A9X2RIH4</accession>
<dbReference type="InterPro" id="IPR045617">
    <property type="entry name" value="DUF6445"/>
</dbReference>
<dbReference type="AlphaFoldDB" id="A0A9X2RIH4"/>
<dbReference type="Proteomes" id="UP001142610">
    <property type="component" value="Unassembled WGS sequence"/>
</dbReference>
<reference evidence="1" key="1">
    <citation type="submission" date="2022-07" db="EMBL/GenBank/DDBJ databases">
        <title>Parvularcula maris sp. nov., an algicidal bacterium isolated from seawater.</title>
        <authorList>
            <person name="Li F."/>
        </authorList>
    </citation>
    <scope>NUCLEOTIDE SEQUENCE</scope>
    <source>
        <strain evidence="1">BGMRC 0090</strain>
    </source>
</reference>
<protein>
    <submittedName>
        <fullName evidence="1">DUF6445 family protein</fullName>
    </submittedName>
</protein>
<gene>
    <name evidence="1" type="ORF">NOG11_11740</name>
</gene>
<organism evidence="1 2">
    <name type="scientific">Parvularcula maris</name>
    <dbReference type="NCBI Taxonomy" id="2965077"/>
    <lineage>
        <taxon>Bacteria</taxon>
        <taxon>Pseudomonadati</taxon>
        <taxon>Pseudomonadota</taxon>
        <taxon>Alphaproteobacteria</taxon>
        <taxon>Parvularculales</taxon>
        <taxon>Parvularculaceae</taxon>
        <taxon>Parvularcula</taxon>
    </lineage>
</organism>
<keyword evidence="2" id="KW-1185">Reference proteome</keyword>
<sequence>MSEKPWQVHRIGREGLPVVVHDGFGPETDRLREGTSGLRFAAKGPFYPGVRSSSPEGYTEDLLRELSPALEEAFGWSEADTISSDYSLVTTEPGRLLPFQRMPHFDGVEKDVLAILHYLCGPEHGGTSFFRHETTGFEEVTEERYKTYEQAVQEDVRRTGMPAPRYRNETDELFTRTATFDCRPGRVLVYKGTTLHSGRIPDGHNLSPDPLRGRLTLNTFISRKRSDA</sequence>
<proteinExistence type="predicted"/>
<comment type="caution">
    <text evidence="1">The sequence shown here is derived from an EMBL/GenBank/DDBJ whole genome shotgun (WGS) entry which is preliminary data.</text>
</comment>
<dbReference type="Pfam" id="PF20043">
    <property type="entry name" value="DUF6445"/>
    <property type="match status" value="1"/>
</dbReference>
<evidence type="ECO:0000313" key="2">
    <source>
        <dbReference type="Proteomes" id="UP001142610"/>
    </source>
</evidence>
<name>A0A9X2RIH4_9PROT</name>
<dbReference type="EMBL" id="JANIBC010000011">
    <property type="protein sequence ID" value="MCQ8186060.1"/>
    <property type="molecule type" value="Genomic_DNA"/>
</dbReference>